<evidence type="ECO:0000256" key="8">
    <source>
        <dbReference type="RuleBase" id="RU004479"/>
    </source>
</evidence>
<dbReference type="GO" id="GO:0005737">
    <property type="term" value="C:cytoplasm"/>
    <property type="evidence" value="ECO:0007669"/>
    <property type="project" value="UniProtKB-SubCell"/>
</dbReference>
<comment type="caution">
    <text evidence="10">The sequence shown here is derived from an EMBL/GenBank/DDBJ whole genome shotgun (WGS) entry which is preliminary data.</text>
</comment>
<organism evidence="10 11">
    <name type="scientific">Povalibacter uvarum</name>
    <dbReference type="NCBI Taxonomy" id="732238"/>
    <lineage>
        <taxon>Bacteria</taxon>
        <taxon>Pseudomonadati</taxon>
        <taxon>Pseudomonadota</taxon>
        <taxon>Gammaproteobacteria</taxon>
        <taxon>Steroidobacterales</taxon>
        <taxon>Steroidobacteraceae</taxon>
        <taxon>Povalibacter</taxon>
    </lineage>
</organism>
<comment type="subcellular location">
    <subcellularLocation>
        <location evidence="9">Cytoplasm</location>
    </subcellularLocation>
</comment>
<dbReference type="InterPro" id="IPR008948">
    <property type="entry name" value="L-Aspartase-like"/>
</dbReference>
<dbReference type="FunFam" id="1.10.275.10:FF:000005">
    <property type="entry name" value="Histidine ammonia-lyase"/>
    <property type="match status" value="1"/>
</dbReference>
<dbReference type="Proteomes" id="UP000588068">
    <property type="component" value="Unassembled WGS sequence"/>
</dbReference>
<evidence type="ECO:0000256" key="2">
    <source>
        <dbReference type="ARBA" id="ARBA00012994"/>
    </source>
</evidence>
<dbReference type="EMBL" id="JACHHZ010000001">
    <property type="protein sequence ID" value="MBB6091535.1"/>
    <property type="molecule type" value="Genomic_DNA"/>
</dbReference>
<dbReference type="UniPathway" id="UPA00379">
    <property type="reaction ID" value="UER00549"/>
</dbReference>
<dbReference type="InterPro" id="IPR024083">
    <property type="entry name" value="Fumarase/histidase_N"/>
</dbReference>
<name>A0A841HHH7_9GAMM</name>
<evidence type="ECO:0000256" key="6">
    <source>
        <dbReference type="NCBIfam" id="TIGR01225"/>
    </source>
</evidence>
<evidence type="ECO:0000256" key="5">
    <source>
        <dbReference type="ARBA" id="ARBA00049269"/>
    </source>
</evidence>
<dbReference type="AlphaFoldDB" id="A0A841HHH7"/>
<dbReference type="SUPFAM" id="SSF48557">
    <property type="entry name" value="L-aspartase-like"/>
    <property type="match status" value="1"/>
</dbReference>
<gene>
    <name evidence="10" type="ORF">HNQ60_000381</name>
</gene>
<keyword evidence="4 7" id="KW-0456">Lyase</keyword>
<dbReference type="EC" id="4.3.1.3" evidence="2 6"/>
<comment type="catalytic activity">
    <reaction evidence="5 8">
        <text>L-histidine = trans-urocanate + NH4(+)</text>
        <dbReference type="Rhea" id="RHEA:21232"/>
        <dbReference type="ChEBI" id="CHEBI:17771"/>
        <dbReference type="ChEBI" id="CHEBI:28938"/>
        <dbReference type="ChEBI" id="CHEBI:57595"/>
        <dbReference type="EC" id="4.3.1.3"/>
    </reaction>
</comment>
<dbReference type="GO" id="GO:0004397">
    <property type="term" value="F:histidine ammonia-lyase activity"/>
    <property type="evidence" value="ECO:0007669"/>
    <property type="project" value="UniProtKB-UniRule"/>
</dbReference>
<comment type="similarity">
    <text evidence="7">Belongs to the PAL/histidase family.</text>
</comment>
<evidence type="ECO:0000256" key="9">
    <source>
        <dbReference type="RuleBase" id="RU004480"/>
    </source>
</evidence>
<accession>A0A841HHH7</accession>
<dbReference type="InterPro" id="IPR001106">
    <property type="entry name" value="Aromatic_Lyase"/>
</dbReference>
<proteinExistence type="inferred from homology"/>
<dbReference type="NCBIfam" id="TIGR01225">
    <property type="entry name" value="hutH"/>
    <property type="match status" value="1"/>
</dbReference>
<dbReference type="PROSITE" id="PS00488">
    <property type="entry name" value="PAL_HISTIDASE"/>
    <property type="match status" value="1"/>
</dbReference>
<dbReference type="NCBIfam" id="NF006871">
    <property type="entry name" value="PRK09367.1"/>
    <property type="match status" value="1"/>
</dbReference>
<dbReference type="InterPro" id="IPR005921">
    <property type="entry name" value="HutH"/>
</dbReference>
<dbReference type="GO" id="GO:0019556">
    <property type="term" value="P:L-histidine catabolic process to glutamate and formamide"/>
    <property type="evidence" value="ECO:0007669"/>
    <property type="project" value="UniProtKB-UniPathway"/>
</dbReference>
<sequence>MSSARTLYLDGKNLSLAHLRTFENERPRVELAPSARAQMQSSIDVVREAVRTDRLSYGITTGFGAFANKRISSDQLRQLQLNLLRSHTTGVGAPLRAPLVRRMLLLKINSLAAGFSGIRHEVLEGLIALLNADVLPIIPERGSVGASGDLAPLAHMSLCLIGEGEAMRGERRLEGPAVCEAAGFAPLTLEAKEGLALINGTQLSLTLALDGLFRAESLIDASVVVGALTVDGLAGSYTPFDRRIHEASRLPHQIEIARRFGVLLTDSAIHSDHENCDRVQDPYAVRCMPQVFGAVEAALDHGRNVLGAAINGVSDNPLIFGNDILSGGNFHAEPLAMLSDYLAIAVSELASISERRTDLLDRRVNPALNMFLTTEPGLESGFMIAHVTAAALTSENRTLAHPASVDNVTTSAGQEDHVSMAPWAGYKLRRICTNTAHVLAIELLAAAHAIDKLTPLKTTDSLQQVHAFVRRYVEHRPYDHRLDKDIAVLADLIERGDLSNFLKD</sequence>
<dbReference type="Pfam" id="PF00221">
    <property type="entry name" value="Lyase_aromatic"/>
    <property type="match status" value="1"/>
</dbReference>
<dbReference type="CDD" id="cd00332">
    <property type="entry name" value="PAL-HAL"/>
    <property type="match status" value="1"/>
</dbReference>
<evidence type="ECO:0000256" key="4">
    <source>
        <dbReference type="ARBA" id="ARBA00023239"/>
    </source>
</evidence>
<keyword evidence="3 8" id="KW-0369">Histidine metabolism</keyword>
<comment type="pathway">
    <text evidence="1 8">Amino-acid degradation; L-histidine degradation into L-glutamate; N-formimidoyl-L-glutamate from L-histidine: step 1/3.</text>
</comment>
<dbReference type="InterPro" id="IPR022313">
    <property type="entry name" value="Phe/His_NH3-lyase_AS"/>
</dbReference>
<evidence type="ECO:0000256" key="1">
    <source>
        <dbReference type="ARBA" id="ARBA00005113"/>
    </source>
</evidence>
<reference evidence="10 11" key="1">
    <citation type="submission" date="2020-08" db="EMBL/GenBank/DDBJ databases">
        <title>Genomic Encyclopedia of Type Strains, Phase IV (KMG-IV): sequencing the most valuable type-strain genomes for metagenomic binning, comparative biology and taxonomic classification.</title>
        <authorList>
            <person name="Goeker M."/>
        </authorList>
    </citation>
    <scope>NUCLEOTIDE SEQUENCE [LARGE SCALE GENOMIC DNA]</scope>
    <source>
        <strain evidence="10 11">DSM 26723</strain>
    </source>
</reference>
<protein>
    <recommendedName>
        <fullName evidence="2 6">Histidine ammonia-lyase</fullName>
        <ecNumber evidence="2 6">4.3.1.3</ecNumber>
    </recommendedName>
</protein>
<keyword evidence="11" id="KW-1185">Reference proteome</keyword>
<evidence type="ECO:0000313" key="10">
    <source>
        <dbReference type="EMBL" id="MBB6091535.1"/>
    </source>
</evidence>
<dbReference type="GO" id="GO:0019557">
    <property type="term" value="P:L-histidine catabolic process to glutamate and formate"/>
    <property type="evidence" value="ECO:0007669"/>
    <property type="project" value="UniProtKB-UniPathway"/>
</dbReference>
<evidence type="ECO:0000256" key="7">
    <source>
        <dbReference type="RuleBase" id="RU003954"/>
    </source>
</evidence>
<evidence type="ECO:0000313" key="11">
    <source>
        <dbReference type="Proteomes" id="UP000588068"/>
    </source>
</evidence>
<dbReference type="Gene3D" id="1.10.275.10">
    <property type="entry name" value="Fumarase/aspartase (N-terminal domain)"/>
    <property type="match status" value="1"/>
</dbReference>
<dbReference type="Gene3D" id="1.20.200.10">
    <property type="entry name" value="Fumarase/aspartase (Central domain)"/>
    <property type="match status" value="1"/>
</dbReference>
<evidence type="ECO:0000256" key="3">
    <source>
        <dbReference type="ARBA" id="ARBA00022808"/>
    </source>
</evidence>
<dbReference type="RefSeq" id="WP_184329328.1">
    <property type="nucleotide sequence ID" value="NZ_JACHHZ010000001.1"/>
</dbReference>
<dbReference type="PANTHER" id="PTHR10362">
    <property type="entry name" value="HISTIDINE AMMONIA-LYASE"/>
    <property type="match status" value="1"/>
</dbReference>